<dbReference type="PANTHER" id="PTHR37984:SF15">
    <property type="entry name" value="INTEGRASE CATALYTIC DOMAIN-CONTAINING PROTEIN"/>
    <property type="match status" value="1"/>
</dbReference>
<sequence length="214" mass="24076">MQQYNVGATFERIAIAVAGPFPLSKRGNRYLLIALGYFTKWPEAYAIPSQEESTIAEGLVTNFFCRCGIPRELHSDQGRNFESRLLHEVLQRLGVIKTRTTPLHPQSDGMPERYIKTIEEHLRKVVASHQRDWDERLPLFLLACRTSTHDTTGLTAANLVFGRELGLPCNLLFGVPPDKELPTTDYAALCRSSTRHPQLCPATHEARPGHSQSL</sequence>
<keyword evidence="3" id="KW-1185">Reference proteome</keyword>
<dbReference type="Pfam" id="PF00665">
    <property type="entry name" value="rve"/>
    <property type="match status" value="1"/>
</dbReference>
<dbReference type="PANTHER" id="PTHR37984">
    <property type="entry name" value="PROTEIN CBG26694"/>
    <property type="match status" value="1"/>
</dbReference>
<dbReference type="InterPro" id="IPR050951">
    <property type="entry name" value="Retrovirus_Pol_polyprotein"/>
</dbReference>
<dbReference type="InParanoid" id="A0A2J7RLX8"/>
<gene>
    <name evidence="2" type="ORF">B7P43_G16048</name>
</gene>
<evidence type="ECO:0000313" key="3">
    <source>
        <dbReference type="Proteomes" id="UP000235965"/>
    </source>
</evidence>
<dbReference type="Proteomes" id="UP000235965">
    <property type="component" value="Unassembled WGS sequence"/>
</dbReference>
<dbReference type="SUPFAM" id="SSF53098">
    <property type="entry name" value="Ribonuclease H-like"/>
    <property type="match status" value="1"/>
</dbReference>
<dbReference type="AlphaFoldDB" id="A0A2J7RLX8"/>
<reference evidence="2 3" key="1">
    <citation type="submission" date="2017-12" db="EMBL/GenBank/DDBJ databases">
        <title>Hemimetabolous genomes reveal molecular basis of termite eusociality.</title>
        <authorList>
            <person name="Harrison M.C."/>
            <person name="Jongepier E."/>
            <person name="Robertson H.M."/>
            <person name="Arning N."/>
            <person name="Bitard-Feildel T."/>
            <person name="Chao H."/>
            <person name="Childers C.P."/>
            <person name="Dinh H."/>
            <person name="Doddapaneni H."/>
            <person name="Dugan S."/>
            <person name="Gowin J."/>
            <person name="Greiner C."/>
            <person name="Han Y."/>
            <person name="Hu H."/>
            <person name="Hughes D.S.T."/>
            <person name="Huylmans A.-K."/>
            <person name="Kemena C."/>
            <person name="Kremer L.P.M."/>
            <person name="Lee S.L."/>
            <person name="Lopez-Ezquerra A."/>
            <person name="Mallet L."/>
            <person name="Monroy-Kuhn J.M."/>
            <person name="Moser A."/>
            <person name="Murali S.C."/>
            <person name="Muzny D.M."/>
            <person name="Otani S."/>
            <person name="Piulachs M.-D."/>
            <person name="Poelchau M."/>
            <person name="Qu J."/>
            <person name="Schaub F."/>
            <person name="Wada-Katsumata A."/>
            <person name="Worley K.C."/>
            <person name="Xie Q."/>
            <person name="Ylla G."/>
            <person name="Poulsen M."/>
            <person name="Gibbs R.A."/>
            <person name="Schal C."/>
            <person name="Richards S."/>
            <person name="Belles X."/>
            <person name="Korb J."/>
            <person name="Bornberg-Bauer E."/>
        </authorList>
    </citation>
    <scope>NUCLEOTIDE SEQUENCE [LARGE SCALE GENOMIC DNA]</scope>
    <source>
        <tissue evidence="2">Whole body</tissue>
    </source>
</reference>
<comment type="caution">
    <text evidence="2">The sequence shown here is derived from an EMBL/GenBank/DDBJ whole genome shotgun (WGS) entry which is preliminary data.</text>
</comment>
<proteinExistence type="predicted"/>
<dbReference type="InterPro" id="IPR001584">
    <property type="entry name" value="Integrase_cat-core"/>
</dbReference>
<dbReference type="GO" id="GO:0003676">
    <property type="term" value="F:nucleic acid binding"/>
    <property type="evidence" value="ECO:0007669"/>
    <property type="project" value="InterPro"/>
</dbReference>
<dbReference type="PROSITE" id="PS50994">
    <property type="entry name" value="INTEGRASE"/>
    <property type="match status" value="1"/>
</dbReference>
<dbReference type="InterPro" id="IPR012337">
    <property type="entry name" value="RNaseH-like_sf"/>
</dbReference>
<organism evidence="2 3">
    <name type="scientific">Cryptotermes secundus</name>
    <dbReference type="NCBI Taxonomy" id="105785"/>
    <lineage>
        <taxon>Eukaryota</taxon>
        <taxon>Metazoa</taxon>
        <taxon>Ecdysozoa</taxon>
        <taxon>Arthropoda</taxon>
        <taxon>Hexapoda</taxon>
        <taxon>Insecta</taxon>
        <taxon>Pterygota</taxon>
        <taxon>Neoptera</taxon>
        <taxon>Polyneoptera</taxon>
        <taxon>Dictyoptera</taxon>
        <taxon>Blattodea</taxon>
        <taxon>Blattoidea</taxon>
        <taxon>Termitoidae</taxon>
        <taxon>Kalotermitidae</taxon>
        <taxon>Cryptotermitinae</taxon>
        <taxon>Cryptotermes</taxon>
    </lineage>
</organism>
<dbReference type="FunFam" id="3.30.420.10:FF:000032">
    <property type="entry name" value="Retrovirus-related Pol polyprotein from transposon 297-like Protein"/>
    <property type="match status" value="1"/>
</dbReference>
<dbReference type="OrthoDB" id="10030726at2759"/>
<dbReference type="InterPro" id="IPR036397">
    <property type="entry name" value="RNaseH_sf"/>
</dbReference>
<feature type="domain" description="Integrase catalytic" evidence="1">
    <location>
        <begin position="1"/>
        <end position="164"/>
    </location>
</feature>
<evidence type="ECO:0000259" key="1">
    <source>
        <dbReference type="PROSITE" id="PS50994"/>
    </source>
</evidence>
<dbReference type="Gene3D" id="3.30.420.10">
    <property type="entry name" value="Ribonuclease H-like superfamily/Ribonuclease H"/>
    <property type="match status" value="1"/>
</dbReference>
<dbReference type="GO" id="GO:0015074">
    <property type="term" value="P:DNA integration"/>
    <property type="evidence" value="ECO:0007669"/>
    <property type="project" value="InterPro"/>
</dbReference>
<evidence type="ECO:0000313" key="2">
    <source>
        <dbReference type="EMBL" id="PNF41843.1"/>
    </source>
</evidence>
<name>A0A2J7RLX8_9NEOP</name>
<accession>A0A2J7RLX8</accession>
<protein>
    <recommendedName>
        <fullName evidence="1">Integrase catalytic domain-containing protein</fullName>
    </recommendedName>
</protein>
<dbReference type="STRING" id="105785.A0A2J7RLX8"/>
<dbReference type="EMBL" id="NEVH01002587">
    <property type="protein sequence ID" value="PNF41843.1"/>
    <property type="molecule type" value="Genomic_DNA"/>
</dbReference>